<reference evidence="1 2" key="1">
    <citation type="journal article" date="2012" name="BMC Genomics">
        <title>Whole-genome sequencing and identification of Morganella morganii KT pathogenicity-related genes.</title>
        <authorList>
            <person name="Chen Y.T."/>
            <person name="Peng H.L."/>
            <person name="Shia W.C."/>
            <person name="Hsu F.R."/>
            <person name="Ken C.F."/>
            <person name="Tsao Y.M."/>
            <person name="Chen C.H."/>
            <person name="Liu C.E."/>
            <person name="Hsieh M.F."/>
            <person name="Chen H.C."/>
            <person name="Tang C.Y."/>
            <person name="Ku T.H."/>
        </authorList>
    </citation>
    <scope>NUCLEOTIDE SEQUENCE [LARGE SCALE GENOMIC DNA]</scope>
    <source>
        <strain evidence="1 2">KT</strain>
    </source>
</reference>
<organism evidence="1 2">
    <name type="scientific">Morganella morganii subsp. morganii KT</name>
    <dbReference type="NCBI Taxonomy" id="1124991"/>
    <lineage>
        <taxon>Bacteria</taxon>
        <taxon>Pseudomonadati</taxon>
        <taxon>Pseudomonadota</taxon>
        <taxon>Gammaproteobacteria</taxon>
        <taxon>Enterobacterales</taxon>
        <taxon>Morganellaceae</taxon>
        <taxon>Morganella</taxon>
    </lineage>
</organism>
<dbReference type="Proteomes" id="UP000011834">
    <property type="component" value="Chromosome"/>
</dbReference>
<proteinExistence type="predicted"/>
<dbReference type="KEGG" id="mmk:MU9_514"/>
<dbReference type="HOGENOM" id="CLU_3063584_0_0_6"/>
<gene>
    <name evidence="1" type="ORF">MU9_514</name>
</gene>
<accession>J7TDT2</accession>
<keyword evidence="2" id="KW-1185">Reference proteome</keyword>
<protein>
    <submittedName>
        <fullName evidence="1">Uncharacterized protein</fullName>
    </submittedName>
</protein>
<dbReference type="EMBL" id="CP004345">
    <property type="protein sequence ID" value="AGG29560.1"/>
    <property type="molecule type" value="Genomic_DNA"/>
</dbReference>
<name>J7TDT2_MORMO</name>
<sequence length="53" mass="6476">MKIDLENFVSEFNKEKFPGYYVRNAKMYGWYSGIMNLRIFFRRALNVILILKH</sequence>
<evidence type="ECO:0000313" key="1">
    <source>
        <dbReference type="EMBL" id="AGG29560.1"/>
    </source>
</evidence>
<evidence type="ECO:0000313" key="2">
    <source>
        <dbReference type="Proteomes" id="UP000011834"/>
    </source>
</evidence>
<dbReference type="AlphaFoldDB" id="J7TDT2"/>